<reference evidence="2 3" key="1">
    <citation type="submission" date="2017-09" db="EMBL/GenBank/DDBJ databases">
        <authorList>
            <person name="Ehlers B."/>
            <person name="Leendertz F.H."/>
        </authorList>
    </citation>
    <scope>NUCLEOTIDE SEQUENCE [LARGE SCALE GENOMIC DNA]</scope>
    <source>
        <strain evidence="2 3">DSM 18289</strain>
    </source>
</reference>
<protein>
    <submittedName>
        <fullName evidence="2">Uncharacterized conserved protein YjiS, DUF1127 family</fullName>
    </submittedName>
</protein>
<proteinExistence type="predicted"/>
<feature type="domain" description="YjiS-like" evidence="1">
    <location>
        <begin position="20"/>
        <end position="55"/>
    </location>
</feature>
<dbReference type="RefSeq" id="WP_097151519.1">
    <property type="nucleotide sequence ID" value="NZ_OBEL01000001.1"/>
</dbReference>
<dbReference type="EMBL" id="OBEL01000001">
    <property type="protein sequence ID" value="SNZ05623.1"/>
    <property type="molecule type" value="Genomic_DNA"/>
</dbReference>
<dbReference type="OrthoDB" id="7861975at2"/>
<dbReference type="AlphaFoldDB" id="A0A285N9P0"/>
<evidence type="ECO:0000259" key="1">
    <source>
        <dbReference type="Pfam" id="PF06568"/>
    </source>
</evidence>
<dbReference type="InterPro" id="IPR009506">
    <property type="entry name" value="YjiS-like"/>
</dbReference>
<evidence type="ECO:0000313" key="3">
    <source>
        <dbReference type="Proteomes" id="UP000219439"/>
    </source>
</evidence>
<evidence type="ECO:0000313" key="2">
    <source>
        <dbReference type="EMBL" id="SNZ05623.1"/>
    </source>
</evidence>
<keyword evidence="3" id="KW-1185">Reference proteome</keyword>
<dbReference type="Pfam" id="PF06568">
    <property type="entry name" value="YjiS-like"/>
    <property type="match status" value="1"/>
</dbReference>
<gene>
    <name evidence="2" type="ORF">SAMN06265368_0165</name>
</gene>
<dbReference type="Proteomes" id="UP000219439">
    <property type="component" value="Unassembled WGS sequence"/>
</dbReference>
<organism evidence="2 3">
    <name type="scientific">Cohaesibacter gelatinilyticus</name>
    <dbReference type="NCBI Taxonomy" id="372072"/>
    <lineage>
        <taxon>Bacteria</taxon>
        <taxon>Pseudomonadati</taxon>
        <taxon>Pseudomonadota</taxon>
        <taxon>Alphaproteobacteria</taxon>
        <taxon>Hyphomicrobiales</taxon>
        <taxon>Cohaesibacteraceae</taxon>
    </lineage>
</organism>
<accession>A0A285N9P0</accession>
<sequence length="112" mass="12448">MLTAAFIRALYIARQGISRLATNVTAWTKNRYALRRLDNLDDHMLKDIGLTRSDLVSAHAVPWHTDPYILSPFAERRRIIPTAGNKSAFANNLQAQAQTEQPCCSPLTGVAV</sequence>
<name>A0A285N9P0_9HYPH</name>